<protein>
    <recommendedName>
        <fullName evidence="2">DUF1648 domain-containing protein</fullName>
    </recommendedName>
</protein>
<dbReference type="Proteomes" id="UP000316612">
    <property type="component" value="Unassembled WGS sequence"/>
</dbReference>
<feature type="domain" description="DUF1648" evidence="2">
    <location>
        <begin position="30"/>
        <end position="69"/>
    </location>
</feature>
<feature type="transmembrane region" description="Helical" evidence="1">
    <location>
        <begin position="65"/>
        <end position="84"/>
    </location>
</feature>
<sequence>MQPQARHRPERTYKTGAVTRMLRWFSLAVALTASALLLVGYPQMPNEVPIHFDAAGQPDAYGDKMVVLGVACGIILVQLAMYWASKKPQIMDYPARVTDENAQRLYREGERFFVYLGLSISTMTAGVGELYSTDGSTVGSYLVRISPAAMAVIAITGVVRMRHASKPESESGFHG</sequence>
<evidence type="ECO:0000256" key="1">
    <source>
        <dbReference type="SAM" id="Phobius"/>
    </source>
</evidence>
<dbReference type="OrthoDB" id="4418125at2"/>
<comment type="caution">
    <text evidence="3">The sequence shown here is derived from an EMBL/GenBank/DDBJ whole genome shotgun (WGS) entry which is preliminary data.</text>
</comment>
<proteinExistence type="predicted"/>
<evidence type="ECO:0000313" key="4">
    <source>
        <dbReference type="Proteomes" id="UP000316612"/>
    </source>
</evidence>
<name>A0A4Y4DLV1_GLUUR</name>
<keyword evidence="1" id="KW-0472">Membrane</keyword>
<organism evidence="3 4">
    <name type="scientific">Glutamicibacter uratoxydans</name>
    <name type="common">Arthrobacter uratoxydans</name>
    <dbReference type="NCBI Taxonomy" id="43667"/>
    <lineage>
        <taxon>Bacteria</taxon>
        <taxon>Bacillati</taxon>
        <taxon>Actinomycetota</taxon>
        <taxon>Actinomycetes</taxon>
        <taxon>Micrococcales</taxon>
        <taxon>Micrococcaceae</taxon>
        <taxon>Glutamicibacter</taxon>
    </lineage>
</organism>
<keyword evidence="1" id="KW-0812">Transmembrane</keyword>
<feature type="transmembrane region" description="Helical" evidence="1">
    <location>
        <begin position="112"/>
        <end position="132"/>
    </location>
</feature>
<dbReference type="AlphaFoldDB" id="A0A4Y4DLV1"/>
<gene>
    <name evidence="3" type="ORF">AUR04nite_01470</name>
</gene>
<keyword evidence="1" id="KW-1133">Transmembrane helix</keyword>
<feature type="transmembrane region" description="Helical" evidence="1">
    <location>
        <begin position="21"/>
        <end position="41"/>
    </location>
</feature>
<evidence type="ECO:0000259" key="2">
    <source>
        <dbReference type="Pfam" id="PF07853"/>
    </source>
</evidence>
<dbReference type="Pfam" id="PF07853">
    <property type="entry name" value="DUF1648"/>
    <property type="match status" value="1"/>
</dbReference>
<feature type="transmembrane region" description="Helical" evidence="1">
    <location>
        <begin position="138"/>
        <end position="159"/>
    </location>
</feature>
<dbReference type="InterPro" id="IPR012867">
    <property type="entry name" value="DUF1648"/>
</dbReference>
<dbReference type="RefSeq" id="WP_141360941.1">
    <property type="nucleotide sequence ID" value="NZ_BAAAJL010000007.1"/>
</dbReference>
<keyword evidence="4" id="KW-1185">Reference proteome</keyword>
<evidence type="ECO:0000313" key="3">
    <source>
        <dbReference type="EMBL" id="GED04615.1"/>
    </source>
</evidence>
<reference evidence="3 4" key="1">
    <citation type="submission" date="2019-06" db="EMBL/GenBank/DDBJ databases">
        <title>Whole genome shotgun sequence of Glutamicibacter uratoxydans NBRC 15515.</title>
        <authorList>
            <person name="Hosoyama A."/>
            <person name="Uohara A."/>
            <person name="Ohji S."/>
            <person name="Ichikawa N."/>
        </authorList>
    </citation>
    <scope>NUCLEOTIDE SEQUENCE [LARGE SCALE GENOMIC DNA]</scope>
    <source>
        <strain evidence="3 4">NBRC 15515</strain>
    </source>
</reference>
<accession>A0A4Y4DLV1</accession>
<dbReference type="EMBL" id="BJNY01000001">
    <property type="protein sequence ID" value="GED04615.1"/>
    <property type="molecule type" value="Genomic_DNA"/>
</dbReference>